<dbReference type="EMBL" id="SUPL01000003">
    <property type="protein sequence ID" value="TJY36308.1"/>
    <property type="molecule type" value="Genomic_DNA"/>
</dbReference>
<dbReference type="PANTHER" id="PTHR33706:SF1">
    <property type="entry name" value="TPR REPEAT PROTEIN"/>
    <property type="match status" value="1"/>
</dbReference>
<gene>
    <name evidence="2" type="ORF">E5167_06490</name>
</gene>
<keyword evidence="1" id="KW-0732">Signal</keyword>
<comment type="caution">
    <text evidence="2">The sequence shown here is derived from an EMBL/GenBank/DDBJ whole genome shotgun (WGS) entry which is preliminary data.</text>
</comment>
<dbReference type="RefSeq" id="WP_136842314.1">
    <property type="nucleotide sequence ID" value="NZ_SUPL01000003.1"/>
</dbReference>
<dbReference type="Gene3D" id="2.20.110.10">
    <property type="entry name" value="Histone H3 K4-specific methyltransferase SET7/9 N-terminal domain"/>
    <property type="match status" value="2"/>
</dbReference>
<sequence length="231" mass="26555">MKFKLSSVFLFISLVAFAQDINQFDADGKRHGLWKKNFEGTKQVRYEGTFDHGKEIGEFKFYKLVKQKSVLTATKVFNPNDNSAQVTFLASNGKVISKGKMVGKLYVGKWIYYHNKSDQIMTLENYNSKGELEGEKLVYYKDGVVAERVNYVVGKQHGKSYWYSAKGVVLKEFNYDNGELHGIAKYYHPKGDLIAEGKYNKGKKVGLWKYYEDGKLTEETDFSAPKKKQKQ</sequence>
<keyword evidence="3" id="KW-1185">Reference proteome</keyword>
<reference evidence="2 3" key="1">
    <citation type="submission" date="2019-04" db="EMBL/GenBank/DDBJ databases">
        <title>Lacinutrix sp. nov., isolated from marine water.</title>
        <authorList>
            <person name="Kim W."/>
        </authorList>
    </citation>
    <scope>NUCLEOTIDE SEQUENCE [LARGE SCALE GENOMIC DNA]</scope>
    <source>
        <strain evidence="2 3">CAU 1491</strain>
    </source>
</reference>
<dbReference type="Proteomes" id="UP000307657">
    <property type="component" value="Unassembled WGS sequence"/>
</dbReference>
<dbReference type="OrthoDB" id="9785122at2"/>
<accession>A0A4U0EWX9</accession>
<evidence type="ECO:0000256" key="1">
    <source>
        <dbReference type="SAM" id="SignalP"/>
    </source>
</evidence>
<dbReference type="AlphaFoldDB" id="A0A4U0EWX9"/>
<feature type="chain" id="PRO_5020575611" evidence="1">
    <location>
        <begin position="19"/>
        <end position="231"/>
    </location>
</feature>
<dbReference type="Pfam" id="PF07661">
    <property type="entry name" value="MORN_2"/>
    <property type="match status" value="4"/>
</dbReference>
<organism evidence="2 3">
    <name type="scientific">Pontimicrobium aquaticum</name>
    <dbReference type="NCBI Taxonomy" id="2565367"/>
    <lineage>
        <taxon>Bacteria</taxon>
        <taxon>Pseudomonadati</taxon>
        <taxon>Bacteroidota</taxon>
        <taxon>Flavobacteriia</taxon>
        <taxon>Flavobacteriales</taxon>
        <taxon>Flavobacteriaceae</taxon>
        <taxon>Pontimicrobium</taxon>
    </lineage>
</organism>
<protein>
    <submittedName>
        <fullName evidence="2">Toxin-antitoxin system YwqK family antitoxin</fullName>
    </submittedName>
</protein>
<dbReference type="SUPFAM" id="SSF82185">
    <property type="entry name" value="Histone H3 K4-specific methyltransferase SET7/9 N-terminal domain"/>
    <property type="match status" value="2"/>
</dbReference>
<dbReference type="InterPro" id="IPR011652">
    <property type="entry name" value="MORN_2"/>
</dbReference>
<proteinExistence type="predicted"/>
<dbReference type="PANTHER" id="PTHR33706">
    <property type="entry name" value="MORN VARIANT REPEAT PROTEIN"/>
    <property type="match status" value="1"/>
</dbReference>
<evidence type="ECO:0000313" key="2">
    <source>
        <dbReference type="EMBL" id="TJY36308.1"/>
    </source>
</evidence>
<name>A0A4U0EWX9_9FLAO</name>
<evidence type="ECO:0000313" key="3">
    <source>
        <dbReference type="Proteomes" id="UP000307657"/>
    </source>
</evidence>
<feature type="signal peptide" evidence="1">
    <location>
        <begin position="1"/>
        <end position="18"/>
    </location>
</feature>